<feature type="signal peptide" evidence="2">
    <location>
        <begin position="1"/>
        <end position="21"/>
    </location>
</feature>
<evidence type="ECO:0000256" key="2">
    <source>
        <dbReference type="SAM" id="SignalP"/>
    </source>
</evidence>
<feature type="compositionally biased region" description="Low complexity" evidence="1">
    <location>
        <begin position="35"/>
        <end position="63"/>
    </location>
</feature>
<protein>
    <recommendedName>
        <fullName evidence="5">DUF3558 domain-containing protein</fullName>
    </recommendedName>
</protein>
<organism evidence="3 4">
    <name type="scientific">Microbacterium gilvum</name>
    <dbReference type="NCBI Taxonomy" id="1336204"/>
    <lineage>
        <taxon>Bacteria</taxon>
        <taxon>Bacillati</taxon>
        <taxon>Actinomycetota</taxon>
        <taxon>Actinomycetes</taxon>
        <taxon>Micrococcales</taxon>
        <taxon>Microbacteriaceae</taxon>
        <taxon>Microbacterium</taxon>
    </lineage>
</organism>
<dbReference type="EMBL" id="BAABKO010000004">
    <property type="protein sequence ID" value="GAA4779208.1"/>
    <property type="molecule type" value="Genomic_DNA"/>
</dbReference>
<evidence type="ECO:0000256" key="1">
    <source>
        <dbReference type="SAM" id="MobiDB-lite"/>
    </source>
</evidence>
<evidence type="ECO:0000313" key="3">
    <source>
        <dbReference type="EMBL" id="GAA4779208.1"/>
    </source>
</evidence>
<keyword evidence="2" id="KW-0732">Signal</keyword>
<keyword evidence="4" id="KW-1185">Reference proteome</keyword>
<accession>A0ABP9ADK3</accession>
<reference evidence="4" key="1">
    <citation type="journal article" date="2019" name="Int. J. Syst. Evol. Microbiol.">
        <title>The Global Catalogue of Microorganisms (GCM) 10K type strain sequencing project: providing services to taxonomists for standard genome sequencing and annotation.</title>
        <authorList>
            <consortium name="The Broad Institute Genomics Platform"/>
            <consortium name="The Broad Institute Genome Sequencing Center for Infectious Disease"/>
            <person name="Wu L."/>
            <person name="Ma J."/>
        </authorList>
    </citation>
    <scope>NUCLEOTIDE SEQUENCE [LARGE SCALE GENOMIC DNA]</scope>
    <source>
        <strain evidence="4">JCM 18537</strain>
    </source>
</reference>
<evidence type="ECO:0000313" key="4">
    <source>
        <dbReference type="Proteomes" id="UP001501645"/>
    </source>
</evidence>
<gene>
    <name evidence="3" type="ORF">GCM10023351_25260</name>
</gene>
<dbReference type="PROSITE" id="PS51257">
    <property type="entry name" value="PROKAR_LIPOPROTEIN"/>
    <property type="match status" value="1"/>
</dbReference>
<proteinExistence type="predicted"/>
<sequence length="213" mass="21753">MRRLALAVVPAAFVLTAAGCASGGLGPAPAETSSVPVTTETGAPVTPTPATTAPAAPTPTTEPSEGIALPASCEQVWSPEALAILSEDVGPLNDPGLTMLSTEVVPALEVLDTVPSLRCTWGLPSDVGIATTVAIVDDAQADAVLAALQEQAFACEDRVVVTRCELRDTFDGAPEGEGGEVHVLGGNGWVSTHWLNADVEPEYTDDVIATLWG</sequence>
<evidence type="ECO:0008006" key="5">
    <source>
        <dbReference type="Google" id="ProtNLM"/>
    </source>
</evidence>
<name>A0ABP9ADK3_9MICO</name>
<feature type="region of interest" description="Disordered" evidence="1">
    <location>
        <begin position="25"/>
        <end position="66"/>
    </location>
</feature>
<feature type="chain" id="PRO_5045314228" description="DUF3558 domain-containing protein" evidence="2">
    <location>
        <begin position="22"/>
        <end position="213"/>
    </location>
</feature>
<dbReference type="Proteomes" id="UP001501645">
    <property type="component" value="Unassembled WGS sequence"/>
</dbReference>
<comment type="caution">
    <text evidence="3">The sequence shown here is derived from an EMBL/GenBank/DDBJ whole genome shotgun (WGS) entry which is preliminary data.</text>
</comment>